<dbReference type="InterPro" id="IPR051314">
    <property type="entry name" value="AAA_ATPase_RarA/MGS1/WRNIP1"/>
</dbReference>
<keyword evidence="6" id="KW-0067">ATP-binding</keyword>
<evidence type="ECO:0000313" key="8">
    <source>
        <dbReference type="EMBL" id="ABQ67249.1"/>
    </source>
</evidence>
<dbReference type="Gene3D" id="3.40.50.300">
    <property type="entry name" value="P-loop containing nucleotide triphosphate hydrolases"/>
    <property type="match status" value="1"/>
</dbReference>
<dbReference type="GO" id="GO:0008047">
    <property type="term" value="F:enzyme activator activity"/>
    <property type="evidence" value="ECO:0007669"/>
    <property type="project" value="TreeGrafter"/>
</dbReference>
<dbReference type="KEGG" id="swi:Swit_0882"/>
<dbReference type="Proteomes" id="UP000001989">
    <property type="component" value="Chromosome"/>
</dbReference>
<sequence length="481" mass="52564">MSFSNFWLYRIILDSSKIYLERVFARDFPRPLSGPRSRPYIVAMADLFAPDPAAGSASADAAPLAERLRPRTLADVIGQEHLTGPEGAIGRMVAAGRLSSLVLWGPPGTGKTTIARLLADAVGLRFAPVSAVFSGVADLKKIFAEAREHARIGTRTLLFVDEIHRFNRAQQDSFLPYVEDGTVVLVGATTENPSFELNAALLSRAQVLILNRLDAAALGKLIARAEEIEERALPLTEGAREALVASADGDGRFLLNQAETLFSIAIDHPLEPGELAALLHRRMAVYDKDREGHYNLISALHKSLRGSDPQAALYYLARMLTAGEEPLYVLRRLVRFASEDIGLADPQALVQCLAAKDAYDFLGSPEGELAIVQACLYLATAPKSNAAYAAQKAAFRSAKDTGSLMPPKNILNAPTRLMKDVGYGKGYAYDHDAEDAFSGDDYWPEEMAPQSFYVPSPRGFEAKIAERIAYWDRLRQERGGK</sequence>
<comment type="function">
    <text evidence="1">DNA-dependent ATPase that plays important roles in cellular responses to stalled DNA replication processes.</text>
</comment>
<dbReference type="GO" id="GO:0017116">
    <property type="term" value="F:single-stranded DNA helicase activity"/>
    <property type="evidence" value="ECO:0007669"/>
    <property type="project" value="TreeGrafter"/>
</dbReference>
<dbReference type="GO" id="GO:0003677">
    <property type="term" value="F:DNA binding"/>
    <property type="evidence" value="ECO:0007669"/>
    <property type="project" value="InterPro"/>
</dbReference>
<dbReference type="SUPFAM" id="SSF52540">
    <property type="entry name" value="P-loop containing nucleoside triphosphate hydrolases"/>
    <property type="match status" value="1"/>
</dbReference>
<comment type="similarity">
    <text evidence="2">Belongs to the AAA ATPase family. RarA/MGS1/WRNIP1 subfamily.</text>
</comment>
<dbReference type="Pfam" id="PF16193">
    <property type="entry name" value="AAA_assoc_2"/>
    <property type="match status" value="1"/>
</dbReference>
<evidence type="ECO:0000256" key="6">
    <source>
        <dbReference type="ARBA" id="ARBA00022840"/>
    </source>
</evidence>
<dbReference type="PANTHER" id="PTHR13779">
    <property type="entry name" value="WERNER HELICASE-INTERACTING PROTEIN 1 FAMILY MEMBER"/>
    <property type="match status" value="1"/>
</dbReference>
<dbReference type="AlphaFoldDB" id="A0A9J9LCN7"/>
<gene>
    <name evidence="8" type="ordered locus">Swit_0882</name>
</gene>
<dbReference type="InterPro" id="IPR003959">
    <property type="entry name" value="ATPase_AAA_core"/>
</dbReference>
<dbReference type="InterPro" id="IPR008921">
    <property type="entry name" value="DNA_pol3_clamp-load_cplx_C"/>
</dbReference>
<dbReference type="Gene3D" id="1.20.272.10">
    <property type="match status" value="1"/>
</dbReference>
<reference evidence="8 9" key="1">
    <citation type="journal article" date="2010" name="J. Bacteriol.">
        <title>Genome sequence of the dioxin-mineralizing bacterium Sphingomonas wittichii RW1.</title>
        <authorList>
            <person name="Miller T.R."/>
            <person name="Delcher A.L."/>
            <person name="Salzberg S.L."/>
            <person name="Saunders E."/>
            <person name="Detter J.C."/>
            <person name="Halden R.U."/>
        </authorList>
    </citation>
    <scope>NUCLEOTIDE SEQUENCE [LARGE SCALE GENOMIC DNA]</scope>
    <source>
        <strain evidence="9">DSM 6014 / CCUG 31198 / JCM 15750 / NBRC 105917 / EY 4224 / RW1</strain>
    </source>
</reference>
<dbReference type="Gene3D" id="1.10.3710.10">
    <property type="entry name" value="DNA polymerase III clamp loader subunits, C-terminal domain"/>
    <property type="match status" value="1"/>
</dbReference>
<evidence type="ECO:0000313" key="9">
    <source>
        <dbReference type="Proteomes" id="UP000001989"/>
    </source>
</evidence>
<evidence type="ECO:0000256" key="3">
    <source>
        <dbReference type="ARBA" id="ARBA00020776"/>
    </source>
</evidence>
<dbReference type="InterPro" id="IPR032423">
    <property type="entry name" value="AAA_assoc_2"/>
</dbReference>
<dbReference type="PANTHER" id="PTHR13779:SF7">
    <property type="entry name" value="ATPASE WRNIP1"/>
    <property type="match status" value="1"/>
</dbReference>
<evidence type="ECO:0000256" key="1">
    <source>
        <dbReference type="ARBA" id="ARBA00002393"/>
    </source>
</evidence>
<keyword evidence="4" id="KW-0235">DNA replication</keyword>
<dbReference type="GO" id="GO:0016887">
    <property type="term" value="F:ATP hydrolysis activity"/>
    <property type="evidence" value="ECO:0007669"/>
    <property type="project" value="InterPro"/>
</dbReference>
<dbReference type="InterPro" id="IPR003593">
    <property type="entry name" value="AAA+_ATPase"/>
</dbReference>
<evidence type="ECO:0000259" key="7">
    <source>
        <dbReference type="SMART" id="SM00382"/>
    </source>
</evidence>
<evidence type="ECO:0000256" key="4">
    <source>
        <dbReference type="ARBA" id="ARBA00022705"/>
    </source>
</evidence>
<evidence type="ECO:0000256" key="2">
    <source>
        <dbReference type="ARBA" id="ARBA00008959"/>
    </source>
</evidence>
<dbReference type="CDD" id="cd00009">
    <property type="entry name" value="AAA"/>
    <property type="match status" value="1"/>
</dbReference>
<organism evidence="8 9">
    <name type="scientific">Rhizorhabdus wittichii (strain DSM 6014 / CCUG 31198 / JCM 15750 / NBRC 105917 / EY 4224 / RW1)</name>
    <name type="common">Sphingomonas wittichii</name>
    <dbReference type="NCBI Taxonomy" id="392499"/>
    <lineage>
        <taxon>Bacteria</taxon>
        <taxon>Pseudomonadati</taxon>
        <taxon>Pseudomonadota</taxon>
        <taxon>Alphaproteobacteria</taxon>
        <taxon>Sphingomonadales</taxon>
        <taxon>Sphingomonadaceae</taxon>
        <taxon>Rhizorhabdus</taxon>
    </lineage>
</organism>
<dbReference type="GO" id="GO:0000731">
    <property type="term" value="P:DNA synthesis involved in DNA repair"/>
    <property type="evidence" value="ECO:0007669"/>
    <property type="project" value="TreeGrafter"/>
</dbReference>
<dbReference type="SUPFAM" id="SSF48019">
    <property type="entry name" value="post-AAA+ oligomerization domain-like"/>
    <property type="match status" value="1"/>
</dbReference>
<proteinExistence type="inferred from homology"/>
<dbReference type="FunFam" id="3.40.50.300:FF:000137">
    <property type="entry name" value="Replication-associated recombination protein A"/>
    <property type="match status" value="1"/>
</dbReference>
<protein>
    <recommendedName>
        <fullName evidence="3">Replication-associated recombination protein A</fullName>
    </recommendedName>
</protein>
<accession>A0A9J9LCN7</accession>
<dbReference type="Pfam" id="PF12002">
    <property type="entry name" value="MgsA_C"/>
    <property type="match status" value="1"/>
</dbReference>
<evidence type="ECO:0000256" key="5">
    <source>
        <dbReference type="ARBA" id="ARBA00022741"/>
    </source>
</evidence>
<keyword evidence="5" id="KW-0547">Nucleotide-binding</keyword>
<dbReference type="Pfam" id="PF00004">
    <property type="entry name" value="AAA"/>
    <property type="match status" value="1"/>
</dbReference>
<dbReference type="InterPro" id="IPR027417">
    <property type="entry name" value="P-loop_NTPase"/>
</dbReference>
<dbReference type="SMART" id="SM00382">
    <property type="entry name" value="AAA"/>
    <property type="match status" value="1"/>
</dbReference>
<keyword evidence="9" id="KW-1185">Reference proteome</keyword>
<dbReference type="InterPro" id="IPR021886">
    <property type="entry name" value="MgsA_C"/>
</dbReference>
<dbReference type="GO" id="GO:0005524">
    <property type="term" value="F:ATP binding"/>
    <property type="evidence" value="ECO:0007669"/>
    <property type="project" value="UniProtKB-KW"/>
</dbReference>
<dbReference type="FunFam" id="1.20.272.10:FF:000001">
    <property type="entry name" value="Putative AAA family ATPase"/>
    <property type="match status" value="1"/>
</dbReference>
<dbReference type="CDD" id="cd18139">
    <property type="entry name" value="HLD_clamp_RarA"/>
    <property type="match status" value="1"/>
</dbReference>
<feature type="domain" description="AAA+ ATPase" evidence="7">
    <location>
        <begin position="97"/>
        <end position="213"/>
    </location>
</feature>
<dbReference type="EMBL" id="CP000699">
    <property type="protein sequence ID" value="ABQ67249.1"/>
    <property type="molecule type" value="Genomic_DNA"/>
</dbReference>
<dbReference type="GO" id="GO:0006261">
    <property type="term" value="P:DNA-templated DNA replication"/>
    <property type="evidence" value="ECO:0007669"/>
    <property type="project" value="TreeGrafter"/>
</dbReference>
<name>A0A9J9LCN7_RHIWR</name>